<dbReference type="PANTHER" id="PTHR10302">
    <property type="entry name" value="SINGLE-STRANDED DNA-BINDING PROTEIN"/>
    <property type="match status" value="1"/>
</dbReference>
<evidence type="ECO:0000256" key="4">
    <source>
        <dbReference type="SAM" id="MobiDB-lite"/>
    </source>
</evidence>
<gene>
    <name evidence="5" type="ORF">QEG99_02700</name>
</gene>
<comment type="subunit">
    <text evidence="2">Homotetramer.</text>
</comment>
<feature type="compositionally biased region" description="Basic and acidic residues" evidence="4">
    <location>
        <begin position="103"/>
        <end position="112"/>
    </location>
</feature>
<dbReference type="PROSITE" id="PS50935">
    <property type="entry name" value="SSB"/>
    <property type="match status" value="1"/>
</dbReference>
<keyword evidence="6" id="KW-1185">Reference proteome</keyword>
<dbReference type="InterPro" id="IPR000424">
    <property type="entry name" value="Primosome_PriB/ssb"/>
</dbReference>
<proteinExistence type="inferred from homology"/>
<feature type="region of interest" description="Disordered" evidence="4">
    <location>
        <begin position="148"/>
        <end position="167"/>
    </location>
</feature>
<keyword evidence="1 2" id="KW-0238">DNA-binding</keyword>
<evidence type="ECO:0000313" key="6">
    <source>
        <dbReference type="Proteomes" id="UP001179842"/>
    </source>
</evidence>
<name>A0ABY8LSY7_9BACT</name>
<dbReference type="Proteomes" id="UP001179842">
    <property type="component" value="Chromosome"/>
</dbReference>
<dbReference type="InterPro" id="IPR011344">
    <property type="entry name" value="ssDNA-bd"/>
</dbReference>
<organism evidence="5 6">
    <name type="scientific">Mesomycoplasma lagogenitalium</name>
    <dbReference type="NCBI Taxonomy" id="171286"/>
    <lineage>
        <taxon>Bacteria</taxon>
        <taxon>Bacillati</taxon>
        <taxon>Mycoplasmatota</taxon>
        <taxon>Mycoplasmoidales</taxon>
        <taxon>Metamycoplasmataceae</taxon>
        <taxon>Mesomycoplasma</taxon>
    </lineage>
</organism>
<feature type="region of interest" description="Disordered" evidence="4">
    <location>
        <begin position="84"/>
        <end position="139"/>
    </location>
</feature>
<dbReference type="Gene3D" id="2.40.50.140">
    <property type="entry name" value="Nucleic acid-binding proteins"/>
    <property type="match status" value="1"/>
</dbReference>
<dbReference type="Pfam" id="PF00436">
    <property type="entry name" value="SSB"/>
    <property type="match status" value="1"/>
</dbReference>
<dbReference type="NCBIfam" id="TIGR00621">
    <property type="entry name" value="ssb"/>
    <property type="match status" value="1"/>
</dbReference>
<feature type="compositionally biased region" description="Acidic residues" evidence="4">
    <location>
        <begin position="154"/>
        <end position="167"/>
    </location>
</feature>
<dbReference type="InterPro" id="IPR012340">
    <property type="entry name" value="NA-bd_OB-fold"/>
</dbReference>
<evidence type="ECO:0000256" key="3">
    <source>
        <dbReference type="RuleBase" id="RU000524"/>
    </source>
</evidence>
<feature type="compositionally biased region" description="Polar residues" evidence="4">
    <location>
        <begin position="114"/>
        <end position="139"/>
    </location>
</feature>
<dbReference type="GO" id="GO:0003677">
    <property type="term" value="F:DNA binding"/>
    <property type="evidence" value="ECO:0007669"/>
    <property type="project" value="UniProtKB-KW"/>
</dbReference>
<dbReference type="EMBL" id="CP122979">
    <property type="protein sequence ID" value="WGI36364.1"/>
    <property type="molecule type" value="Genomic_DNA"/>
</dbReference>
<sequence length="167" mass="18637">MNKVILIGRIASNIELQKTKSNISYIRINVAVSRRYSSNDGSDITDFIPVVAWRNTAEFIAKNAAKGSRISVEGSFVSNSFTNSQGQNVTSNEVSAENISLLETKETTERRKNNSFGQNSNNYSTPNTFNESQPTFSTVQPLNVKSEINKQELNDEDEADWDVDSFI</sequence>
<dbReference type="SUPFAM" id="SSF50249">
    <property type="entry name" value="Nucleic acid-binding proteins"/>
    <property type="match status" value="1"/>
</dbReference>
<reference evidence="5" key="1">
    <citation type="submission" date="2023-04" db="EMBL/GenBank/DDBJ databases">
        <title>Completed genome of Mycoplasma lagogenitalium type strain 12MS.</title>
        <authorList>
            <person name="Spergser J."/>
        </authorList>
    </citation>
    <scope>NUCLEOTIDE SEQUENCE</scope>
    <source>
        <strain evidence="5">12MS</strain>
    </source>
</reference>
<evidence type="ECO:0000313" key="5">
    <source>
        <dbReference type="EMBL" id="WGI36364.1"/>
    </source>
</evidence>
<dbReference type="CDD" id="cd04496">
    <property type="entry name" value="SSB_OBF"/>
    <property type="match status" value="1"/>
</dbReference>
<dbReference type="HAMAP" id="MF_00984">
    <property type="entry name" value="SSB"/>
    <property type="match status" value="1"/>
</dbReference>
<dbReference type="PANTHER" id="PTHR10302:SF27">
    <property type="entry name" value="SINGLE-STRANDED DNA-BINDING PROTEIN"/>
    <property type="match status" value="1"/>
</dbReference>
<protein>
    <recommendedName>
        <fullName evidence="2 3">Single-stranded DNA-binding protein</fullName>
        <shortName evidence="2">SSB</shortName>
    </recommendedName>
</protein>
<comment type="caution">
    <text evidence="2">Lacks conserved residue(s) required for the propagation of feature annotation.</text>
</comment>
<evidence type="ECO:0000256" key="2">
    <source>
        <dbReference type="HAMAP-Rule" id="MF_00984"/>
    </source>
</evidence>
<feature type="compositionally biased region" description="Polar residues" evidence="4">
    <location>
        <begin position="84"/>
        <end position="98"/>
    </location>
</feature>
<dbReference type="RefSeq" id="WP_280101665.1">
    <property type="nucleotide sequence ID" value="NZ_CP122979.1"/>
</dbReference>
<evidence type="ECO:0000256" key="1">
    <source>
        <dbReference type="ARBA" id="ARBA00023125"/>
    </source>
</evidence>
<accession>A0ABY8LSY7</accession>